<evidence type="ECO:0000256" key="2">
    <source>
        <dbReference type="SAM" id="MobiDB-lite"/>
    </source>
</evidence>
<reference evidence="4 5" key="1">
    <citation type="submission" date="2018-06" db="EMBL/GenBank/DDBJ databases">
        <title>Comparative genomics reveals the genomic features of Rhizophagus irregularis, R. cerebriforme, R. diaphanum and Gigaspora rosea, and their symbiotic lifestyle signature.</title>
        <authorList>
            <person name="Morin E."/>
            <person name="San Clemente H."/>
            <person name="Chen E.C.H."/>
            <person name="De La Providencia I."/>
            <person name="Hainaut M."/>
            <person name="Kuo A."/>
            <person name="Kohler A."/>
            <person name="Murat C."/>
            <person name="Tang N."/>
            <person name="Roy S."/>
            <person name="Loubradou J."/>
            <person name="Henrissat B."/>
            <person name="Grigoriev I.V."/>
            <person name="Corradi N."/>
            <person name="Roux C."/>
            <person name="Martin F.M."/>
        </authorList>
    </citation>
    <scope>NUCLEOTIDE SEQUENCE [LARGE SCALE GENOMIC DNA]</scope>
    <source>
        <strain evidence="4 5">DAOM 227022</strain>
    </source>
</reference>
<dbReference type="PROSITE" id="PS50118">
    <property type="entry name" value="HMG_BOX_2"/>
    <property type="match status" value="1"/>
</dbReference>
<dbReference type="Pfam" id="PF00505">
    <property type="entry name" value="HMG_box"/>
    <property type="match status" value="1"/>
</dbReference>
<dbReference type="InterPro" id="IPR036910">
    <property type="entry name" value="HMG_box_dom_sf"/>
</dbReference>
<protein>
    <recommendedName>
        <fullName evidence="3">HMG box domain-containing protein</fullName>
    </recommendedName>
</protein>
<organism evidence="4 5">
    <name type="scientific">Glomus cerebriforme</name>
    <dbReference type="NCBI Taxonomy" id="658196"/>
    <lineage>
        <taxon>Eukaryota</taxon>
        <taxon>Fungi</taxon>
        <taxon>Fungi incertae sedis</taxon>
        <taxon>Mucoromycota</taxon>
        <taxon>Glomeromycotina</taxon>
        <taxon>Glomeromycetes</taxon>
        <taxon>Glomerales</taxon>
        <taxon>Glomeraceae</taxon>
        <taxon>Glomus</taxon>
    </lineage>
</organism>
<dbReference type="GO" id="GO:0005634">
    <property type="term" value="C:nucleus"/>
    <property type="evidence" value="ECO:0007669"/>
    <property type="project" value="UniProtKB-UniRule"/>
</dbReference>
<dbReference type="GO" id="GO:0003677">
    <property type="term" value="F:DNA binding"/>
    <property type="evidence" value="ECO:0007669"/>
    <property type="project" value="UniProtKB-UniRule"/>
</dbReference>
<sequence>MTIQNDNFIYETPNKQKRNGPNGFIKYRTESWEKFKRENPHISTKRYSVIAAEQWRNFSDEQRNFYIKLSEEEKRKTTRKVAKRTKRSYNKKKRDKESNTQPIEIPTYEPLSTIYGYDEYIVTPELYLTPPPSPQLFYYDDIPVYYLNPFSELEFDFIFW</sequence>
<keyword evidence="1" id="KW-0238">DNA-binding</keyword>
<comment type="caution">
    <text evidence="4">The sequence shown here is derived from an EMBL/GenBank/DDBJ whole genome shotgun (WGS) entry which is preliminary data.</text>
</comment>
<dbReference type="OrthoDB" id="2362753at2759"/>
<dbReference type="SMART" id="SM00398">
    <property type="entry name" value="HMG"/>
    <property type="match status" value="1"/>
</dbReference>
<proteinExistence type="predicted"/>
<accession>A0A397SV75</accession>
<dbReference type="SUPFAM" id="SSF47095">
    <property type="entry name" value="HMG-box"/>
    <property type="match status" value="1"/>
</dbReference>
<gene>
    <name evidence="4" type="ORF">C1645_773821</name>
</gene>
<evidence type="ECO:0000313" key="5">
    <source>
        <dbReference type="Proteomes" id="UP000265703"/>
    </source>
</evidence>
<feature type="region of interest" description="Disordered" evidence="2">
    <location>
        <begin position="1"/>
        <end position="22"/>
    </location>
</feature>
<dbReference type="EMBL" id="QKYT01000243">
    <property type="protein sequence ID" value="RIA88859.1"/>
    <property type="molecule type" value="Genomic_DNA"/>
</dbReference>
<feature type="compositionally biased region" description="Basic residues" evidence="2">
    <location>
        <begin position="77"/>
        <end position="94"/>
    </location>
</feature>
<evidence type="ECO:0000313" key="4">
    <source>
        <dbReference type="EMBL" id="RIA88859.1"/>
    </source>
</evidence>
<dbReference type="InterPro" id="IPR009071">
    <property type="entry name" value="HMG_box_dom"/>
</dbReference>
<evidence type="ECO:0000256" key="1">
    <source>
        <dbReference type="PROSITE-ProRule" id="PRU00267"/>
    </source>
</evidence>
<dbReference type="AlphaFoldDB" id="A0A397SV75"/>
<keyword evidence="1" id="KW-0539">Nucleus</keyword>
<feature type="region of interest" description="Disordered" evidence="2">
    <location>
        <begin position="77"/>
        <end position="103"/>
    </location>
</feature>
<keyword evidence="5" id="KW-1185">Reference proteome</keyword>
<dbReference type="Proteomes" id="UP000265703">
    <property type="component" value="Unassembled WGS sequence"/>
</dbReference>
<dbReference type="Gene3D" id="1.10.30.10">
    <property type="entry name" value="High mobility group box domain"/>
    <property type="match status" value="1"/>
</dbReference>
<feature type="DNA-binding region" description="HMG box" evidence="1">
    <location>
        <begin position="17"/>
        <end position="85"/>
    </location>
</feature>
<feature type="domain" description="HMG box" evidence="3">
    <location>
        <begin position="17"/>
        <end position="85"/>
    </location>
</feature>
<evidence type="ECO:0000259" key="3">
    <source>
        <dbReference type="PROSITE" id="PS50118"/>
    </source>
</evidence>
<name>A0A397SV75_9GLOM</name>